<dbReference type="CDD" id="cd23116">
    <property type="entry name" value="RING-H2_AIRP1-like"/>
    <property type="match status" value="1"/>
</dbReference>
<dbReference type="PROSITE" id="PS00107">
    <property type="entry name" value="PROTEIN_KINASE_ATP"/>
    <property type="match status" value="1"/>
</dbReference>
<dbReference type="InterPro" id="IPR052751">
    <property type="entry name" value="Plant_MAPKKK"/>
</dbReference>
<dbReference type="PANTHER" id="PTHR48011:SF5">
    <property type="entry name" value="PROTEIN KINASE DOMAIN-CONTAINING PROTEIN"/>
    <property type="match status" value="1"/>
</dbReference>
<dbReference type="InterPro" id="IPR013083">
    <property type="entry name" value="Znf_RING/FYVE/PHD"/>
</dbReference>
<keyword evidence="3" id="KW-0418">Kinase</keyword>
<dbReference type="SMART" id="SM00220">
    <property type="entry name" value="S_TKc"/>
    <property type="match status" value="1"/>
</dbReference>
<keyword evidence="1" id="KW-0808">Transferase</keyword>
<dbReference type="AlphaFoldDB" id="A0A8T2Z7T9"/>
<dbReference type="Gene3D" id="1.10.510.10">
    <property type="entry name" value="Transferase(Phosphotransferase) domain 1"/>
    <property type="match status" value="1"/>
</dbReference>
<sequence length="660" mass="73147">MAATNQFASLQQPSKWVKGKVIGSGSHGTVHLAINKVTGGLFAAKSALSGVDSKYLEHEANILESLDSPYMIRCMGKGWLKGSDGDAKLNVFIEYMAGGSLSDMAEKFGGALEEEVIRLYTKQILNGLKYLHENGIVHCDLKCKNVLLGLSGNIKLADFGCAKRLKDLDRNGKFAYSWLSVGGTPLWMAPEVLRKEGLDFASDIWSLGCAVIEMATGRPPWGYKASNPMAIVLKIACSNERPNFPVHFSEEGMDFLAKCLERNPESRWTAEELLDHPFITGNSQKKYVCSPASVLDNIGTYEEDYDSDESGNPDEHLRWNPFSMRNCGKPKIIAVRQHADNDFVSPGDWITVRSDSEIFVLKARPIFEVEDDKKTVLSCESRSRTRKYTPSSSLPKKKKENHFRNPVGLPQDKPPVGDWRIKREESYDDDEAVEEIENSMGGCCCGSANGAADQFNNAPPFFYYPRTSEEHVSLSSHQAPGSVLQSTGLLVDTNLDTSVPDAYRPPPAPIPFDAAVGHPQTPGRLREVRGDKNHGALQTITSASGQENTALNTPEPLAKCEDAKDLDCKVQINSEPGSAKELEIELSKLVEPLVSATEEEDEEEEEEDCPICLEEYDLENPKLTTKCEHHYHLSCILEWMERSESCPVCDKEMIFDPPID</sequence>
<keyword evidence="5" id="KW-0863">Zinc-finger</keyword>
<gene>
    <name evidence="10" type="ORF">H0E87_006610</name>
</gene>
<dbReference type="InterPro" id="IPR000719">
    <property type="entry name" value="Prot_kinase_dom"/>
</dbReference>
<feature type="domain" description="Protein kinase" evidence="8">
    <location>
        <begin position="16"/>
        <end position="279"/>
    </location>
</feature>
<evidence type="ECO:0000256" key="4">
    <source>
        <dbReference type="ARBA" id="ARBA00022840"/>
    </source>
</evidence>
<dbReference type="PANTHER" id="PTHR48011">
    <property type="entry name" value="CCR4-NOT TRANSCRIPTIONAL COMPLEX SUBUNIT CAF120-RELATED"/>
    <property type="match status" value="1"/>
</dbReference>
<feature type="domain" description="RING-type" evidence="9">
    <location>
        <begin position="609"/>
        <end position="650"/>
    </location>
</feature>
<evidence type="ECO:0000256" key="2">
    <source>
        <dbReference type="ARBA" id="ARBA00022741"/>
    </source>
</evidence>
<keyword evidence="4 6" id="KW-0067">ATP-binding</keyword>
<dbReference type="SUPFAM" id="SSF57850">
    <property type="entry name" value="RING/U-box"/>
    <property type="match status" value="1"/>
</dbReference>
<evidence type="ECO:0008006" key="12">
    <source>
        <dbReference type="Google" id="ProtNLM"/>
    </source>
</evidence>
<organism evidence="10 11">
    <name type="scientific">Populus deltoides</name>
    <name type="common">Eastern poplar</name>
    <name type="synonym">Eastern cottonwood</name>
    <dbReference type="NCBI Taxonomy" id="3696"/>
    <lineage>
        <taxon>Eukaryota</taxon>
        <taxon>Viridiplantae</taxon>
        <taxon>Streptophyta</taxon>
        <taxon>Embryophyta</taxon>
        <taxon>Tracheophyta</taxon>
        <taxon>Spermatophyta</taxon>
        <taxon>Magnoliopsida</taxon>
        <taxon>eudicotyledons</taxon>
        <taxon>Gunneridae</taxon>
        <taxon>Pentapetalae</taxon>
        <taxon>rosids</taxon>
        <taxon>fabids</taxon>
        <taxon>Malpighiales</taxon>
        <taxon>Salicaceae</taxon>
        <taxon>Saliceae</taxon>
        <taxon>Populus</taxon>
    </lineage>
</organism>
<keyword evidence="2 6" id="KW-0547">Nucleotide-binding</keyword>
<proteinExistence type="predicted"/>
<dbReference type="InterPro" id="IPR001841">
    <property type="entry name" value="Znf_RING"/>
</dbReference>
<evidence type="ECO:0000313" key="10">
    <source>
        <dbReference type="EMBL" id="KAH8513405.1"/>
    </source>
</evidence>
<evidence type="ECO:0000256" key="3">
    <source>
        <dbReference type="ARBA" id="ARBA00022777"/>
    </source>
</evidence>
<dbReference type="PROSITE" id="PS50011">
    <property type="entry name" value="PROTEIN_KINASE_DOM"/>
    <property type="match status" value="1"/>
</dbReference>
<keyword evidence="11" id="KW-1185">Reference proteome</keyword>
<dbReference type="SMART" id="SM00184">
    <property type="entry name" value="RING"/>
    <property type="match status" value="1"/>
</dbReference>
<dbReference type="Pfam" id="PF00069">
    <property type="entry name" value="Pkinase"/>
    <property type="match status" value="1"/>
</dbReference>
<feature type="binding site" evidence="6">
    <location>
        <position position="45"/>
    </location>
    <ligand>
        <name>ATP</name>
        <dbReference type="ChEBI" id="CHEBI:30616"/>
    </ligand>
</feature>
<dbReference type="EMBL" id="JACEGQ020000003">
    <property type="protein sequence ID" value="KAH8513405.1"/>
    <property type="molecule type" value="Genomic_DNA"/>
</dbReference>
<evidence type="ECO:0000256" key="1">
    <source>
        <dbReference type="ARBA" id="ARBA00022679"/>
    </source>
</evidence>
<accession>A0A8T2Z7T9</accession>
<evidence type="ECO:0000256" key="5">
    <source>
        <dbReference type="PROSITE-ProRule" id="PRU00175"/>
    </source>
</evidence>
<dbReference type="Pfam" id="PF13639">
    <property type="entry name" value="zf-RING_2"/>
    <property type="match status" value="1"/>
</dbReference>
<dbReference type="PROSITE" id="PS50089">
    <property type="entry name" value="ZF_RING_2"/>
    <property type="match status" value="1"/>
</dbReference>
<dbReference type="GO" id="GO:0008270">
    <property type="term" value="F:zinc ion binding"/>
    <property type="evidence" value="ECO:0007669"/>
    <property type="project" value="UniProtKB-KW"/>
</dbReference>
<dbReference type="InterPro" id="IPR011009">
    <property type="entry name" value="Kinase-like_dom_sf"/>
</dbReference>
<dbReference type="Gene3D" id="3.30.40.10">
    <property type="entry name" value="Zinc/RING finger domain, C3HC4 (zinc finger)"/>
    <property type="match status" value="1"/>
</dbReference>
<keyword evidence="5" id="KW-0862">Zinc</keyword>
<keyword evidence="5" id="KW-0479">Metal-binding</keyword>
<dbReference type="InterPro" id="IPR008271">
    <property type="entry name" value="Ser/Thr_kinase_AS"/>
</dbReference>
<evidence type="ECO:0000256" key="6">
    <source>
        <dbReference type="PROSITE-ProRule" id="PRU10141"/>
    </source>
</evidence>
<dbReference type="GO" id="GO:0004672">
    <property type="term" value="F:protein kinase activity"/>
    <property type="evidence" value="ECO:0007669"/>
    <property type="project" value="InterPro"/>
</dbReference>
<dbReference type="FunFam" id="1.10.510.10:FF:000466">
    <property type="entry name" value="MAP kinase kinase kinase18"/>
    <property type="match status" value="1"/>
</dbReference>
<dbReference type="SUPFAM" id="SSF56112">
    <property type="entry name" value="Protein kinase-like (PK-like)"/>
    <property type="match status" value="1"/>
</dbReference>
<dbReference type="GO" id="GO:0007165">
    <property type="term" value="P:signal transduction"/>
    <property type="evidence" value="ECO:0007669"/>
    <property type="project" value="TreeGrafter"/>
</dbReference>
<evidence type="ECO:0000313" key="11">
    <source>
        <dbReference type="Proteomes" id="UP000807159"/>
    </source>
</evidence>
<protein>
    <recommendedName>
        <fullName evidence="12">Protein kinase domain-containing protein</fullName>
    </recommendedName>
</protein>
<evidence type="ECO:0000256" key="7">
    <source>
        <dbReference type="SAM" id="MobiDB-lite"/>
    </source>
</evidence>
<name>A0A8T2Z7T9_POPDE</name>
<dbReference type="PROSITE" id="PS00108">
    <property type="entry name" value="PROTEIN_KINASE_ST"/>
    <property type="match status" value="1"/>
</dbReference>
<feature type="region of interest" description="Disordered" evidence="7">
    <location>
        <begin position="381"/>
        <end position="418"/>
    </location>
</feature>
<dbReference type="CDD" id="cd06606">
    <property type="entry name" value="STKc_MAPKKK"/>
    <property type="match status" value="1"/>
</dbReference>
<comment type="caution">
    <text evidence="10">The sequence shown here is derived from an EMBL/GenBank/DDBJ whole genome shotgun (WGS) entry which is preliminary data.</text>
</comment>
<evidence type="ECO:0000259" key="8">
    <source>
        <dbReference type="PROSITE" id="PS50011"/>
    </source>
</evidence>
<dbReference type="InterPro" id="IPR017441">
    <property type="entry name" value="Protein_kinase_ATP_BS"/>
</dbReference>
<dbReference type="GO" id="GO:0005524">
    <property type="term" value="F:ATP binding"/>
    <property type="evidence" value="ECO:0007669"/>
    <property type="project" value="UniProtKB-UniRule"/>
</dbReference>
<evidence type="ECO:0000259" key="9">
    <source>
        <dbReference type="PROSITE" id="PS50089"/>
    </source>
</evidence>
<dbReference type="Proteomes" id="UP000807159">
    <property type="component" value="Chromosome 3"/>
</dbReference>
<reference evidence="10" key="1">
    <citation type="journal article" date="2021" name="J. Hered.">
        <title>Genome Assembly of Salicaceae Populus deltoides (Eastern Cottonwood) I-69 Based on Nanopore Sequencing and Hi-C Technologies.</title>
        <authorList>
            <person name="Bai S."/>
            <person name="Wu H."/>
            <person name="Zhang J."/>
            <person name="Pan Z."/>
            <person name="Zhao W."/>
            <person name="Li Z."/>
            <person name="Tong C."/>
        </authorList>
    </citation>
    <scope>NUCLEOTIDE SEQUENCE</scope>
    <source>
        <tissue evidence="10">Leaf</tissue>
    </source>
</reference>